<organism evidence="4 5">
    <name type="scientific">Sphingomonas sanguinis</name>
    <dbReference type="NCBI Taxonomy" id="33051"/>
    <lineage>
        <taxon>Bacteria</taxon>
        <taxon>Pseudomonadati</taxon>
        <taxon>Pseudomonadota</taxon>
        <taxon>Alphaproteobacteria</taxon>
        <taxon>Sphingomonadales</taxon>
        <taxon>Sphingomonadaceae</taxon>
        <taxon>Sphingomonas</taxon>
    </lineage>
</organism>
<dbReference type="PANTHER" id="PTHR33498">
    <property type="entry name" value="TRANSPOSASE FOR INSERTION SEQUENCE ELEMENT IS1557"/>
    <property type="match status" value="1"/>
</dbReference>
<dbReference type="PATRIC" id="fig|33051.5.peg.1214"/>
<evidence type="ECO:0000313" key="4">
    <source>
        <dbReference type="EMBL" id="KTW16601.1"/>
    </source>
</evidence>
<evidence type="ECO:0000313" key="5">
    <source>
        <dbReference type="Proteomes" id="UP000074410"/>
    </source>
</evidence>
<feature type="domain" description="Transposase IS204/IS1001/IS1096/IS1165 DDE" evidence="2">
    <location>
        <begin position="148"/>
        <end position="357"/>
    </location>
</feature>
<dbReference type="AlphaFoldDB" id="A0A147JCF0"/>
<evidence type="ECO:0000259" key="2">
    <source>
        <dbReference type="Pfam" id="PF01610"/>
    </source>
</evidence>
<protein>
    <submittedName>
        <fullName evidence="4">Uncharacterized protein</fullName>
    </submittedName>
</protein>
<dbReference type="InterPro" id="IPR029261">
    <property type="entry name" value="Transposase_Znf"/>
</dbReference>
<evidence type="ECO:0000259" key="3">
    <source>
        <dbReference type="Pfam" id="PF14690"/>
    </source>
</evidence>
<evidence type="ECO:0000256" key="1">
    <source>
        <dbReference type="SAM" id="MobiDB-lite"/>
    </source>
</evidence>
<dbReference type="RefSeq" id="WP_082678244.1">
    <property type="nucleotide sequence ID" value="NZ_LDTC01000019.1"/>
</dbReference>
<feature type="region of interest" description="Disordered" evidence="1">
    <location>
        <begin position="37"/>
        <end position="59"/>
    </location>
</feature>
<dbReference type="Pfam" id="PF14690">
    <property type="entry name" value="Zn_ribbon_ISL3"/>
    <property type="match status" value="1"/>
</dbReference>
<comment type="caution">
    <text evidence="4">The sequence shown here is derived from an EMBL/GenBank/DDBJ whole genome shotgun (WGS) entry which is preliminary data.</text>
</comment>
<dbReference type="Pfam" id="PF01610">
    <property type="entry name" value="DDE_Tnp_ISL3"/>
    <property type="match status" value="1"/>
</dbReference>
<name>A0A147JCF0_9SPHN</name>
<dbReference type="PANTHER" id="PTHR33498:SF1">
    <property type="entry name" value="TRANSPOSASE FOR INSERTION SEQUENCE ELEMENT IS1557"/>
    <property type="match status" value="1"/>
</dbReference>
<sequence>MCDLLALPSLKAVSFEATQVDLCVDAELIAIPSCEHHPAARPRKNGRDRDPIKVQDTPMHGKPVQLVIRRHQWQCGECRKRLPNRGPDIHPTKPMTRRLIRHVENALLRRTASDVAMETGLSTDQVGAIGAALASRLRAIHLPTPDILALDGIACSRTHKFQVITDGRTGQMLGIFRGLDADTAVRVLPDLVDLSKVKVLVTDMARENVAIGKAMRGVLHVADKWHVIEKCNTAVRGVVKDMADELSRSGKSQDAKKLAALSGKIAGERTPSERRTSQFEFDLEHAPNAISRYESVVAAHKARWHLMHFYSSGDRHLAASRLDQFRERAVHPSIQERMDSVLRHIDSHEAYILNFFDCLEKRPDGSVWGPTTSPAERKNGDLKRLWRASRGAGDEQFWMKAMFHPYHLDRHIIECGLCGTFTGPLQPGEVLERASRPARLPQDLRCDACCP</sequence>
<feature type="domain" description="Transposase IS204/IS1001/IS1096/IS1165 zinc-finger" evidence="3">
    <location>
        <begin position="44"/>
        <end position="78"/>
    </location>
</feature>
<dbReference type="EMBL" id="LDTC01000019">
    <property type="protein sequence ID" value="KTW16601.1"/>
    <property type="molecule type" value="Genomic_DNA"/>
</dbReference>
<dbReference type="Proteomes" id="UP000074410">
    <property type="component" value="Unassembled WGS sequence"/>
</dbReference>
<gene>
    <name evidence="4" type="ORF">NS258_03580</name>
</gene>
<dbReference type="InterPro" id="IPR047951">
    <property type="entry name" value="Transpos_ISL3"/>
</dbReference>
<dbReference type="InterPro" id="IPR002560">
    <property type="entry name" value="Transposase_DDE"/>
</dbReference>
<reference evidence="4 5" key="1">
    <citation type="journal article" date="2016" name="Front. Microbiol.">
        <title>Genomic Resource of Rice Seed Associated Bacteria.</title>
        <authorList>
            <person name="Midha S."/>
            <person name="Bansal K."/>
            <person name="Sharma S."/>
            <person name="Kumar N."/>
            <person name="Patil P.P."/>
            <person name="Chaudhry V."/>
            <person name="Patil P.B."/>
        </authorList>
    </citation>
    <scope>NUCLEOTIDE SEQUENCE [LARGE SCALE GENOMIC DNA]</scope>
    <source>
        <strain evidence="4 5">NS258</strain>
    </source>
</reference>
<accession>A0A147JCF0</accession>
<proteinExistence type="predicted"/>